<dbReference type="PANTHER" id="PTHR43844">
    <property type="entry name" value="METHIONINE SYNTHASE"/>
    <property type="match status" value="1"/>
</dbReference>
<organism evidence="2 3">
    <name type="scientific">Leuconostoc lactis</name>
    <dbReference type="NCBI Taxonomy" id="1246"/>
    <lineage>
        <taxon>Bacteria</taxon>
        <taxon>Bacillati</taxon>
        <taxon>Bacillota</taxon>
        <taxon>Bacilli</taxon>
        <taxon>Lactobacillales</taxon>
        <taxon>Lactobacillaceae</taxon>
        <taxon>Leuconostoc</taxon>
    </lineage>
</organism>
<dbReference type="InterPro" id="IPR038071">
    <property type="entry name" value="UROD/MetE-like_sf"/>
</dbReference>
<dbReference type="GO" id="GO:0032259">
    <property type="term" value="P:methylation"/>
    <property type="evidence" value="ECO:0007669"/>
    <property type="project" value="UniProtKB-KW"/>
</dbReference>
<protein>
    <submittedName>
        <fullName evidence="2">5-methyltetrahydropteroyltriglutamate--homocysteine S-methyltransferase</fullName>
        <ecNumber evidence="2">2.1.1.14</ecNumber>
    </submittedName>
</protein>
<dbReference type="GO" id="GO:0003871">
    <property type="term" value="F:5-methyltetrahydropteroyltriglutamate-homocysteine S-methyltransferase activity"/>
    <property type="evidence" value="ECO:0007669"/>
    <property type="project" value="UniProtKB-EC"/>
</dbReference>
<dbReference type="Proteomes" id="UP000478636">
    <property type="component" value="Unassembled WGS sequence"/>
</dbReference>
<dbReference type="RefSeq" id="WP_252968547.1">
    <property type="nucleotide sequence ID" value="NZ_DAITWI010000003.1"/>
</dbReference>
<evidence type="ECO:0000313" key="3">
    <source>
        <dbReference type="Proteomes" id="UP000478636"/>
    </source>
</evidence>
<keyword evidence="2" id="KW-0808">Transferase</keyword>
<dbReference type="PANTHER" id="PTHR43844:SF1">
    <property type="entry name" value="METHIONINE SYNTHASE"/>
    <property type="match status" value="1"/>
</dbReference>
<dbReference type="EC" id="2.1.1.14" evidence="2"/>
<dbReference type="InterPro" id="IPR002629">
    <property type="entry name" value="Met_Synth_C/arc"/>
</dbReference>
<name>A0A6L7A7I0_LEULA</name>
<gene>
    <name evidence="2" type="ORF">GQS40_10790</name>
</gene>
<dbReference type="AlphaFoldDB" id="A0A6L7A7I0"/>
<accession>A0A6L7A7I0</accession>
<evidence type="ECO:0000313" key="2">
    <source>
        <dbReference type="EMBL" id="MWN21626.1"/>
    </source>
</evidence>
<keyword evidence="2" id="KW-0489">Methyltransferase</keyword>
<dbReference type="SUPFAM" id="SSF51726">
    <property type="entry name" value="UROD/MetE-like"/>
    <property type="match status" value="1"/>
</dbReference>
<dbReference type="NCBIfam" id="NF005085">
    <property type="entry name" value="PRK06520.1"/>
    <property type="match status" value="1"/>
</dbReference>
<proteinExistence type="predicted"/>
<feature type="domain" description="Cobalamin-independent methionine synthase MetE C-terminal/archaeal" evidence="1">
    <location>
        <begin position="173"/>
        <end position="351"/>
    </location>
</feature>
<reference evidence="2 3" key="1">
    <citation type="submission" date="2019-12" db="EMBL/GenBank/DDBJ databases">
        <title>Complete genome sequence of Leuconostoc lactis strain AVN1 provides insights into metabolic potential.</title>
        <authorList>
            <person name="Besrour N."/>
            <person name="Najjari A."/>
            <person name="Fhoula I."/>
            <person name="Jaballah S."/>
            <person name="Klibi N."/>
            <person name="Ouzari H.I."/>
        </authorList>
    </citation>
    <scope>NUCLEOTIDE SEQUENCE [LARGE SCALE GENOMIC DNA]</scope>
    <source>
        <strain evidence="2 3">AVN1</strain>
    </source>
</reference>
<evidence type="ECO:0000259" key="1">
    <source>
        <dbReference type="Pfam" id="PF01717"/>
    </source>
</evidence>
<feature type="domain" description="Cobalamin-independent methionine synthase MetE C-terminal/archaeal" evidence="1">
    <location>
        <begin position="13"/>
        <end position="71"/>
    </location>
</feature>
<dbReference type="EMBL" id="WSZI01000017">
    <property type="protein sequence ID" value="MWN21626.1"/>
    <property type="molecule type" value="Genomic_DNA"/>
</dbReference>
<dbReference type="Pfam" id="PF01717">
    <property type="entry name" value="Meth_synt_2"/>
    <property type="match status" value="2"/>
</dbReference>
<comment type="caution">
    <text evidence="2">The sequence shown here is derived from an EMBL/GenBank/DDBJ whole genome shotgun (WGS) entry which is preliminary data.</text>
</comment>
<sequence>MTQTQQKIGFQHVGSFLRPDALKQARAAFANGQITADDLTAVEDTAITTLVAQQVAAGLDVVTDGEFRRSYWHLDNFWGFEGVERFKFGEGYQFAHEETRDDSAHLTGPLGFNATAHPLIREFKFLKTIADRYGVAAKATLPSPAQFFAELVRGRNAERVHRFYTNDADFHAAIQRVYHDEILALYDAGARTIQLDDCTWGMLVDPHFGVLMTGNGVSVTELKTLYLTLNNGALADLPDDLVINTHVCRGNYHSDWAASGGYDLVADELLGQENVASYFLEYDSDRAGGFAPLAKVSGDKQVVLGLITTKTGELEDKQVIIDRIYEATQYLPLERLWLSTQCGFASTEEGNVLTEDQQWAKLALVRDILTQVWGYKA</sequence>
<dbReference type="Gene3D" id="3.20.20.210">
    <property type="match status" value="1"/>
</dbReference>
<dbReference type="GO" id="GO:0009086">
    <property type="term" value="P:methionine biosynthetic process"/>
    <property type="evidence" value="ECO:0007669"/>
    <property type="project" value="InterPro"/>
</dbReference>
<dbReference type="CDD" id="cd03311">
    <property type="entry name" value="CIMS_C_terminal_like"/>
    <property type="match status" value="1"/>
</dbReference>
<dbReference type="GO" id="GO:0008270">
    <property type="term" value="F:zinc ion binding"/>
    <property type="evidence" value="ECO:0007669"/>
    <property type="project" value="InterPro"/>
</dbReference>